<evidence type="ECO:0008006" key="4">
    <source>
        <dbReference type="Google" id="ProtNLM"/>
    </source>
</evidence>
<dbReference type="AlphaFoldDB" id="A0A2M9D7V3"/>
<name>A0A2M9D7V3_9MICO</name>
<evidence type="ECO:0000313" key="2">
    <source>
        <dbReference type="EMBL" id="PJJ81752.1"/>
    </source>
</evidence>
<sequence length="100" mass="11265">MDDTASAGTPDGATPPAKTSLLRTRIRQLTTPWWRLLWLIGGLAWAVVFNIVYVTTGGTQEWWGIVSVVPIALLLLDLLRIERLERAAEQKRQADLRKQI</sequence>
<keyword evidence="1" id="KW-0472">Membrane</keyword>
<accession>A0A2M9D7V3</accession>
<keyword evidence="1" id="KW-1133">Transmembrane helix</keyword>
<organism evidence="2 3">
    <name type="scientific">Salinibacterium amurskyense</name>
    <dbReference type="NCBI Taxonomy" id="205941"/>
    <lineage>
        <taxon>Bacteria</taxon>
        <taxon>Bacillati</taxon>
        <taxon>Actinomycetota</taxon>
        <taxon>Actinomycetes</taxon>
        <taxon>Micrococcales</taxon>
        <taxon>Microbacteriaceae</taxon>
        <taxon>Salinibacterium</taxon>
    </lineage>
</organism>
<protein>
    <recommendedName>
        <fullName evidence="4">2TM domain-containing protein</fullName>
    </recommendedName>
</protein>
<comment type="caution">
    <text evidence="2">The sequence shown here is derived from an EMBL/GenBank/DDBJ whole genome shotgun (WGS) entry which is preliminary data.</text>
</comment>
<dbReference type="RefSeq" id="WP_100388408.1">
    <property type="nucleotide sequence ID" value="NZ_BMZU01000001.1"/>
</dbReference>
<proteinExistence type="predicted"/>
<keyword evidence="1" id="KW-0812">Transmembrane</keyword>
<keyword evidence="3" id="KW-1185">Reference proteome</keyword>
<feature type="transmembrane region" description="Helical" evidence="1">
    <location>
        <begin position="62"/>
        <end position="81"/>
    </location>
</feature>
<reference evidence="2 3" key="1">
    <citation type="submission" date="2017-11" db="EMBL/GenBank/DDBJ databases">
        <title>Genomic Encyclopedia of Archaeal and Bacterial Type Strains, Phase II (KMG-II): From Individual Species to Whole Genera.</title>
        <authorList>
            <person name="Goeker M."/>
        </authorList>
    </citation>
    <scope>NUCLEOTIDE SEQUENCE [LARGE SCALE GENOMIC DNA]</scope>
    <source>
        <strain evidence="2 3">DSM 16400</strain>
    </source>
</reference>
<feature type="transmembrane region" description="Helical" evidence="1">
    <location>
        <begin position="33"/>
        <end position="56"/>
    </location>
</feature>
<dbReference type="OrthoDB" id="5197433at2"/>
<dbReference type="Proteomes" id="UP000231742">
    <property type="component" value="Unassembled WGS sequence"/>
</dbReference>
<evidence type="ECO:0000313" key="3">
    <source>
        <dbReference type="Proteomes" id="UP000231742"/>
    </source>
</evidence>
<evidence type="ECO:0000256" key="1">
    <source>
        <dbReference type="SAM" id="Phobius"/>
    </source>
</evidence>
<gene>
    <name evidence="2" type="ORF">CLV85_0933</name>
</gene>
<dbReference type="EMBL" id="PGFH01000001">
    <property type="protein sequence ID" value="PJJ81752.1"/>
    <property type="molecule type" value="Genomic_DNA"/>
</dbReference>